<evidence type="ECO:0000256" key="1">
    <source>
        <dbReference type="SAM" id="SignalP"/>
    </source>
</evidence>
<name>A0ABY7M9F0_9CHLR</name>
<keyword evidence="1" id="KW-0732">Signal</keyword>
<gene>
    <name evidence="2" type="ORF">O0235_05655</name>
</gene>
<evidence type="ECO:0000313" key="3">
    <source>
        <dbReference type="Proteomes" id="UP001212803"/>
    </source>
</evidence>
<sequence>MRRFGGAIAALAVLAGLLAAPGAGAYTVQTIEVSEGGFNPAVCQMNREFLRFKNVGSTPRRVVRHSPTPGGGLSFDSGWLQPGETSREEYMGFPGTFRFEDFENPANYVIVKTPVFSATWPVECSPDPAKRPPAPPCTGTAYCLRVPGLAAD</sequence>
<organism evidence="2 3">
    <name type="scientific">Tepidiforma flava</name>
    <dbReference type="NCBI Taxonomy" id="3004094"/>
    <lineage>
        <taxon>Bacteria</taxon>
        <taxon>Bacillati</taxon>
        <taxon>Chloroflexota</taxon>
        <taxon>Tepidiformia</taxon>
        <taxon>Tepidiformales</taxon>
        <taxon>Tepidiformaceae</taxon>
        <taxon>Tepidiforma</taxon>
    </lineage>
</organism>
<feature type="signal peptide" evidence="1">
    <location>
        <begin position="1"/>
        <end position="25"/>
    </location>
</feature>
<evidence type="ECO:0000313" key="2">
    <source>
        <dbReference type="EMBL" id="WBL37050.1"/>
    </source>
</evidence>
<dbReference type="Proteomes" id="UP001212803">
    <property type="component" value="Chromosome"/>
</dbReference>
<dbReference type="EMBL" id="CP115149">
    <property type="protein sequence ID" value="WBL37050.1"/>
    <property type="molecule type" value="Genomic_DNA"/>
</dbReference>
<dbReference type="RefSeq" id="WP_270057564.1">
    <property type="nucleotide sequence ID" value="NZ_CP115149.1"/>
</dbReference>
<keyword evidence="3" id="KW-1185">Reference proteome</keyword>
<feature type="chain" id="PRO_5046094180" evidence="1">
    <location>
        <begin position="26"/>
        <end position="152"/>
    </location>
</feature>
<protein>
    <submittedName>
        <fullName evidence="2">Uncharacterized protein</fullName>
    </submittedName>
</protein>
<reference evidence="2 3" key="1">
    <citation type="journal article" date="2023" name="ISME J.">
        <title>Thermophilic Dehalococcoidia with unusual traits shed light on an unexpected past.</title>
        <authorList>
            <person name="Palmer M."/>
            <person name="Covington J.K."/>
            <person name="Zhou E.M."/>
            <person name="Thomas S.C."/>
            <person name="Habib N."/>
            <person name="Seymour C.O."/>
            <person name="Lai D."/>
            <person name="Johnston J."/>
            <person name="Hashimi A."/>
            <person name="Jiao J.Y."/>
            <person name="Muok A.R."/>
            <person name="Liu L."/>
            <person name="Xian W.D."/>
            <person name="Zhi X.Y."/>
            <person name="Li M.M."/>
            <person name="Silva L.P."/>
            <person name="Bowen B.P."/>
            <person name="Louie K."/>
            <person name="Briegel A."/>
            <person name="Pett-Ridge J."/>
            <person name="Weber P.K."/>
            <person name="Tocheva E.I."/>
            <person name="Woyke T."/>
            <person name="Northen T.R."/>
            <person name="Mayali X."/>
            <person name="Li W.J."/>
            <person name="Hedlund B.P."/>
        </authorList>
    </citation>
    <scope>NUCLEOTIDE SEQUENCE [LARGE SCALE GENOMIC DNA]</scope>
    <source>
        <strain evidence="2 3">YIM 72310</strain>
    </source>
</reference>
<proteinExistence type="predicted"/>
<accession>A0ABY7M9F0</accession>